<proteinExistence type="evidence at transcript level"/>
<dbReference type="PROSITE" id="PS50994">
    <property type="entry name" value="INTEGRASE"/>
    <property type="match status" value="1"/>
</dbReference>
<accession>A0A023F1Y7</accession>
<reference evidence="2" key="1">
    <citation type="journal article" date="2014" name="PLoS Negl. Trop. Dis.">
        <title>An updated insight into the Sialotranscriptome of Triatoma infestans: developmental stage and geographic variations.</title>
        <authorList>
            <person name="Schwarz A."/>
            <person name="Medrano-Mercado N."/>
            <person name="Schaub G.A."/>
            <person name="Struchiner C.J."/>
            <person name="Bargues M.D."/>
            <person name="Levy M.Z."/>
            <person name="Ribeiro J.M."/>
        </authorList>
    </citation>
    <scope>NUCLEOTIDE SEQUENCE</scope>
    <source>
        <strain evidence="2">Chile</strain>
        <tissue evidence="2">Salivary glands</tissue>
    </source>
</reference>
<dbReference type="GO" id="GO:0015074">
    <property type="term" value="P:DNA integration"/>
    <property type="evidence" value="ECO:0007669"/>
    <property type="project" value="InterPro"/>
</dbReference>
<evidence type="ECO:0000259" key="1">
    <source>
        <dbReference type="PROSITE" id="PS50994"/>
    </source>
</evidence>
<dbReference type="EMBL" id="GBBI01003651">
    <property type="protein sequence ID" value="JAC15061.1"/>
    <property type="molecule type" value="mRNA"/>
</dbReference>
<dbReference type="Pfam" id="PF00665">
    <property type="entry name" value="rve"/>
    <property type="match status" value="1"/>
</dbReference>
<dbReference type="InterPro" id="IPR001584">
    <property type="entry name" value="Integrase_cat-core"/>
</dbReference>
<dbReference type="Gene3D" id="3.30.420.10">
    <property type="entry name" value="Ribonuclease H-like superfamily/Ribonuclease H"/>
    <property type="match status" value="1"/>
</dbReference>
<name>A0A023F1Y7_TRIIF</name>
<dbReference type="InterPro" id="IPR036397">
    <property type="entry name" value="RNaseH_sf"/>
</dbReference>
<dbReference type="PANTHER" id="PTHR46585">
    <property type="entry name" value="INTEGRASE CORE DOMAIN CONTAINING PROTEIN"/>
    <property type="match status" value="1"/>
</dbReference>
<feature type="non-terminal residue" evidence="2">
    <location>
        <position position="1"/>
    </location>
</feature>
<dbReference type="PANTHER" id="PTHR46585:SF1">
    <property type="entry name" value="CHROMO DOMAIN-CONTAINING PROTEIN"/>
    <property type="match status" value="1"/>
</dbReference>
<dbReference type="AlphaFoldDB" id="A0A023F1Y7"/>
<evidence type="ECO:0000313" key="2">
    <source>
        <dbReference type="EMBL" id="JAC15061.1"/>
    </source>
</evidence>
<dbReference type="InterPro" id="IPR012337">
    <property type="entry name" value="RNaseH-like_sf"/>
</dbReference>
<dbReference type="SUPFAM" id="SSF53098">
    <property type="entry name" value="Ribonuclease H-like"/>
    <property type="match status" value="1"/>
</dbReference>
<organism evidence="2">
    <name type="scientific">Triatoma infestans</name>
    <name type="common">Assassin bug</name>
    <dbReference type="NCBI Taxonomy" id="30076"/>
    <lineage>
        <taxon>Eukaryota</taxon>
        <taxon>Metazoa</taxon>
        <taxon>Ecdysozoa</taxon>
        <taxon>Arthropoda</taxon>
        <taxon>Hexapoda</taxon>
        <taxon>Insecta</taxon>
        <taxon>Pterygota</taxon>
        <taxon>Neoptera</taxon>
        <taxon>Paraneoptera</taxon>
        <taxon>Hemiptera</taxon>
        <taxon>Heteroptera</taxon>
        <taxon>Panheteroptera</taxon>
        <taxon>Cimicomorpha</taxon>
        <taxon>Reduviidae</taxon>
        <taxon>Triatominae</taxon>
        <taxon>Triatoma</taxon>
    </lineage>
</organism>
<feature type="domain" description="Integrase catalytic" evidence="1">
    <location>
        <begin position="8"/>
        <end position="183"/>
    </location>
</feature>
<dbReference type="GO" id="GO:0003676">
    <property type="term" value="F:nucleic acid binding"/>
    <property type="evidence" value="ECO:0007669"/>
    <property type="project" value="InterPro"/>
</dbReference>
<protein>
    <recommendedName>
        <fullName evidence="1">Integrase catalytic domain-containing protein</fullName>
    </recommendedName>
</protein>
<sequence length="304" mass="35643">IKKKIVDELMAPARIRFKRRKTVLKGIDDLWQIDLLHVKQYAKYNKNNTFILTVIDCFSKYAWAVPVKTKNANDVTNAMNKIFQQSGRVPKNIQSDRGLEFYNSKFQQLMKKHNINHYSTYSSIKASIVERFNRSLIGRIYKQFHYNGSYKYLNILPSIVDEYNNTIHSAIKMKPVEVNKGNEKSILKNILFKQKSSSSKKPLNVGTAVRISKIKNVFAKGYTANWSTEIFYIYTVHYTEPTTYTLQDANNQIIQGKWYREELSPVKHDKVYLIEKILQRKHDKVLVKYLGMNSKGWIKKQDLV</sequence>